<evidence type="ECO:0000256" key="3">
    <source>
        <dbReference type="ARBA" id="ARBA00022692"/>
    </source>
</evidence>
<dbReference type="InterPro" id="IPR051461">
    <property type="entry name" value="UPF0750_membrane"/>
</dbReference>
<feature type="transmembrane region" description="Helical" evidence="6">
    <location>
        <begin position="6"/>
        <end position="26"/>
    </location>
</feature>
<proteinExistence type="predicted"/>
<evidence type="ECO:0000256" key="5">
    <source>
        <dbReference type="ARBA" id="ARBA00023136"/>
    </source>
</evidence>
<evidence type="ECO:0000256" key="1">
    <source>
        <dbReference type="ARBA" id="ARBA00004651"/>
    </source>
</evidence>
<accession>A0ABZ2CLQ3</accession>
<keyword evidence="9" id="KW-1185">Reference proteome</keyword>
<dbReference type="InterPro" id="IPR015867">
    <property type="entry name" value="N-reg_PII/ATP_PRibTrfase_C"/>
</dbReference>
<dbReference type="Pfam" id="PF02588">
    <property type="entry name" value="YitT_membrane"/>
    <property type="match status" value="1"/>
</dbReference>
<feature type="transmembrane region" description="Helical" evidence="6">
    <location>
        <begin position="53"/>
        <end position="70"/>
    </location>
</feature>
<feature type="transmembrane region" description="Helical" evidence="6">
    <location>
        <begin position="101"/>
        <end position="123"/>
    </location>
</feature>
<dbReference type="Gene3D" id="3.30.70.120">
    <property type="match status" value="1"/>
</dbReference>
<dbReference type="InterPro" id="IPR003740">
    <property type="entry name" value="YitT"/>
</dbReference>
<sequence>MSRTVIRVISLGICACLFAFAFNVFLLPHKLLSGGVAGLAALIHHFLKINSGIILFTINIPIFILGLIYLGRKFVLLTIYTVTVLSLAMQYIPIIPISEDIFLSSVIGGAIYGLAVGIIIRLGSSTGGTDIISLTVAKRTNMQVGFLNICLNILVVFSSGFVFGWDITLYTIIAIYVAGRAVDMVYTNQHKLTLTIVTDQAERLCEELLKLHPRGITVSEAEGAYTHRPRKILTTVITKYELNETKHKIKEIDANAFVNITQTLEVIGRFRRD</sequence>
<evidence type="ECO:0000256" key="2">
    <source>
        <dbReference type="ARBA" id="ARBA00022475"/>
    </source>
</evidence>
<dbReference type="Pfam" id="PF10035">
    <property type="entry name" value="DUF2179"/>
    <property type="match status" value="1"/>
</dbReference>
<dbReference type="RefSeq" id="WP_338452142.1">
    <property type="nucleotide sequence ID" value="NZ_CP137640.1"/>
</dbReference>
<feature type="domain" description="DUF2179" evidence="7">
    <location>
        <begin position="214"/>
        <end position="268"/>
    </location>
</feature>
<dbReference type="PANTHER" id="PTHR33545:SF5">
    <property type="entry name" value="UPF0750 MEMBRANE PROTEIN YITT"/>
    <property type="match status" value="1"/>
</dbReference>
<protein>
    <submittedName>
        <fullName evidence="8">YitT family protein</fullName>
    </submittedName>
</protein>
<name>A0ABZ2CLQ3_9BACI</name>
<dbReference type="PIRSF" id="PIRSF006483">
    <property type="entry name" value="Membrane_protein_YitT"/>
    <property type="match status" value="1"/>
</dbReference>
<dbReference type="Proteomes" id="UP001357223">
    <property type="component" value="Chromosome"/>
</dbReference>
<keyword evidence="2" id="KW-1003">Cell membrane</keyword>
<comment type="subcellular location">
    <subcellularLocation>
        <location evidence="1">Cell membrane</location>
        <topology evidence="1">Multi-pass membrane protein</topology>
    </subcellularLocation>
</comment>
<feature type="transmembrane region" description="Helical" evidence="6">
    <location>
        <begin position="144"/>
        <end position="163"/>
    </location>
</feature>
<gene>
    <name evidence="8" type="ORF">R4Z09_09820</name>
</gene>
<evidence type="ECO:0000313" key="9">
    <source>
        <dbReference type="Proteomes" id="UP001357223"/>
    </source>
</evidence>
<keyword evidence="5 6" id="KW-0472">Membrane</keyword>
<dbReference type="InterPro" id="IPR019264">
    <property type="entry name" value="DUF2179"/>
</dbReference>
<evidence type="ECO:0000256" key="6">
    <source>
        <dbReference type="SAM" id="Phobius"/>
    </source>
</evidence>
<feature type="transmembrane region" description="Helical" evidence="6">
    <location>
        <begin position="77"/>
        <end position="95"/>
    </location>
</feature>
<organism evidence="8 9">
    <name type="scientific">Niallia oryzisoli</name>
    <dbReference type="NCBI Taxonomy" id="1737571"/>
    <lineage>
        <taxon>Bacteria</taxon>
        <taxon>Bacillati</taxon>
        <taxon>Bacillota</taxon>
        <taxon>Bacilli</taxon>
        <taxon>Bacillales</taxon>
        <taxon>Bacillaceae</taxon>
        <taxon>Niallia</taxon>
    </lineage>
</organism>
<keyword evidence="3 6" id="KW-0812">Transmembrane</keyword>
<keyword evidence="4 6" id="KW-1133">Transmembrane helix</keyword>
<reference evidence="8 9" key="1">
    <citation type="submission" date="2023-10" db="EMBL/GenBank/DDBJ databases">
        <title>Niallia locisalis sp.nov. isolated from a salt pond sample.</title>
        <authorList>
            <person name="Li X.-J."/>
            <person name="Dong L."/>
        </authorList>
    </citation>
    <scope>NUCLEOTIDE SEQUENCE [LARGE SCALE GENOMIC DNA]</scope>
    <source>
        <strain evidence="8 9">DSM 29761</strain>
    </source>
</reference>
<dbReference type="PANTHER" id="PTHR33545">
    <property type="entry name" value="UPF0750 MEMBRANE PROTEIN YITT-RELATED"/>
    <property type="match status" value="1"/>
</dbReference>
<dbReference type="EMBL" id="CP137640">
    <property type="protein sequence ID" value="WVX83256.1"/>
    <property type="molecule type" value="Genomic_DNA"/>
</dbReference>
<evidence type="ECO:0000256" key="4">
    <source>
        <dbReference type="ARBA" id="ARBA00022989"/>
    </source>
</evidence>
<evidence type="ECO:0000259" key="7">
    <source>
        <dbReference type="Pfam" id="PF10035"/>
    </source>
</evidence>
<evidence type="ECO:0000313" key="8">
    <source>
        <dbReference type="EMBL" id="WVX83256.1"/>
    </source>
</evidence>
<dbReference type="CDD" id="cd16380">
    <property type="entry name" value="YitT_C"/>
    <property type="match status" value="1"/>
</dbReference>